<dbReference type="Proteomes" id="UP001303889">
    <property type="component" value="Unassembled WGS sequence"/>
</dbReference>
<evidence type="ECO:0000313" key="2">
    <source>
        <dbReference type="EMBL" id="KAK3900743.1"/>
    </source>
</evidence>
<feature type="transmembrane region" description="Helical" evidence="1">
    <location>
        <begin position="27"/>
        <end position="49"/>
    </location>
</feature>
<name>A0AAN6MIY1_9PEZI</name>
<keyword evidence="1" id="KW-1133">Transmembrane helix</keyword>
<reference evidence="2" key="1">
    <citation type="journal article" date="2023" name="Mol. Phylogenet. Evol.">
        <title>Genome-scale phylogeny and comparative genomics of the fungal order Sordariales.</title>
        <authorList>
            <person name="Hensen N."/>
            <person name="Bonometti L."/>
            <person name="Westerberg I."/>
            <person name="Brannstrom I.O."/>
            <person name="Guillou S."/>
            <person name="Cros-Aarteil S."/>
            <person name="Calhoun S."/>
            <person name="Haridas S."/>
            <person name="Kuo A."/>
            <person name="Mondo S."/>
            <person name="Pangilinan J."/>
            <person name="Riley R."/>
            <person name="LaButti K."/>
            <person name="Andreopoulos B."/>
            <person name="Lipzen A."/>
            <person name="Chen C."/>
            <person name="Yan M."/>
            <person name="Daum C."/>
            <person name="Ng V."/>
            <person name="Clum A."/>
            <person name="Steindorff A."/>
            <person name="Ohm R.A."/>
            <person name="Martin F."/>
            <person name="Silar P."/>
            <person name="Natvig D.O."/>
            <person name="Lalanne C."/>
            <person name="Gautier V."/>
            <person name="Ament-Velasquez S.L."/>
            <person name="Kruys A."/>
            <person name="Hutchinson M.I."/>
            <person name="Powell A.J."/>
            <person name="Barry K."/>
            <person name="Miller A.N."/>
            <person name="Grigoriev I.V."/>
            <person name="Debuchy R."/>
            <person name="Gladieux P."/>
            <person name="Hiltunen Thoren M."/>
            <person name="Johannesson H."/>
        </authorList>
    </citation>
    <scope>NUCLEOTIDE SEQUENCE</scope>
    <source>
        <strain evidence="2">CBS 103.79</strain>
    </source>
</reference>
<evidence type="ECO:0000313" key="3">
    <source>
        <dbReference type="Proteomes" id="UP001303889"/>
    </source>
</evidence>
<accession>A0AAN6MIY1</accession>
<organism evidence="2 3">
    <name type="scientific">Staphylotrichum tortipilum</name>
    <dbReference type="NCBI Taxonomy" id="2831512"/>
    <lineage>
        <taxon>Eukaryota</taxon>
        <taxon>Fungi</taxon>
        <taxon>Dikarya</taxon>
        <taxon>Ascomycota</taxon>
        <taxon>Pezizomycotina</taxon>
        <taxon>Sordariomycetes</taxon>
        <taxon>Sordariomycetidae</taxon>
        <taxon>Sordariales</taxon>
        <taxon>Chaetomiaceae</taxon>
        <taxon>Staphylotrichum</taxon>
    </lineage>
</organism>
<keyword evidence="1" id="KW-0472">Membrane</keyword>
<reference evidence="2" key="2">
    <citation type="submission" date="2023-05" db="EMBL/GenBank/DDBJ databases">
        <authorList>
            <consortium name="Lawrence Berkeley National Laboratory"/>
            <person name="Steindorff A."/>
            <person name="Hensen N."/>
            <person name="Bonometti L."/>
            <person name="Westerberg I."/>
            <person name="Brannstrom I.O."/>
            <person name="Guillou S."/>
            <person name="Cros-Aarteil S."/>
            <person name="Calhoun S."/>
            <person name="Haridas S."/>
            <person name="Kuo A."/>
            <person name="Mondo S."/>
            <person name="Pangilinan J."/>
            <person name="Riley R."/>
            <person name="Labutti K."/>
            <person name="Andreopoulos B."/>
            <person name="Lipzen A."/>
            <person name="Chen C."/>
            <person name="Yanf M."/>
            <person name="Daum C."/>
            <person name="Ng V."/>
            <person name="Clum A."/>
            <person name="Ohm R."/>
            <person name="Martin F."/>
            <person name="Silar P."/>
            <person name="Natvig D."/>
            <person name="Lalanne C."/>
            <person name="Gautier V."/>
            <person name="Ament-Velasquez S.L."/>
            <person name="Kruys A."/>
            <person name="Hutchinson M.I."/>
            <person name="Powell A.J."/>
            <person name="Barry K."/>
            <person name="Miller A.N."/>
            <person name="Grigoriev I.V."/>
            <person name="Debuchy R."/>
            <person name="Gladieux P."/>
            <person name="Thoren M.H."/>
            <person name="Johannesson H."/>
        </authorList>
    </citation>
    <scope>NUCLEOTIDE SEQUENCE</scope>
    <source>
        <strain evidence="2">CBS 103.79</strain>
    </source>
</reference>
<protein>
    <submittedName>
        <fullName evidence="2">Uncharacterized protein</fullName>
    </submittedName>
</protein>
<comment type="caution">
    <text evidence="2">The sequence shown here is derived from an EMBL/GenBank/DDBJ whole genome shotgun (WGS) entry which is preliminary data.</text>
</comment>
<sequence length="64" mass="6940">MPAISLPVVARDFAHIAKRSNWAGENAGVMVVFSIVFVVFVGLVALFISKKVQARKEKRAAINA</sequence>
<keyword evidence="3" id="KW-1185">Reference proteome</keyword>
<gene>
    <name evidence="2" type="ORF">C8A05DRAFT_35616</name>
</gene>
<dbReference type="AlphaFoldDB" id="A0AAN6MIY1"/>
<proteinExistence type="predicted"/>
<evidence type="ECO:0000256" key="1">
    <source>
        <dbReference type="SAM" id="Phobius"/>
    </source>
</evidence>
<dbReference type="EMBL" id="MU855642">
    <property type="protein sequence ID" value="KAK3900743.1"/>
    <property type="molecule type" value="Genomic_DNA"/>
</dbReference>
<keyword evidence="1" id="KW-0812">Transmembrane</keyword>